<feature type="compositionally biased region" description="Polar residues" evidence="6">
    <location>
        <begin position="436"/>
        <end position="446"/>
    </location>
</feature>
<dbReference type="SUPFAM" id="SSF57903">
    <property type="entry name" value="FYVE/PHD zinc finger"/>
    <property type="match status" value="1"/>
</dbReference>
<proteinExistence type="predicted"/>
<evidence type="ECO:0000256" key="5">
    <source>
        <dbReference type="ARBA" id="ARBA00023242"/>
    </source>
</evidence>
<reference evidence="8 9" key="1">
    <citation type="journal article" date="2016" name="Genome Biol. Evol.">
        <title>Divergent and convergent evolution of fungal pathogenicity.</title>
        <authorList>
            <person name="Shang Y."/>
            <person name="Xiao G."/>
            <person name="Zheng P."/>
            <person name="Cen K."/>
            <person name="Zhan S."/>
            <person name="Wang C."/>
        </authorList>
    </citation>
    <scope>NUCLEOTIDE SEQUENCE [LARGE SCALE GENOMIC DNA]</scope>
    <source>
        <strain evidence="8 9">RCEF 264</strain>
    </source>
</reference>
<gene>
    <name evidence="8" type="ORF">SPI_09449</name>
</gene>
<feature type="domain" description="Zinc finger PHD-type" evidence="7">
    <location>
        <begin position="1"/>
        <end position="36"/>
    </location>
</feature>
<evidence type="ECO:0000313" key="8">
    <source>
        <dbReference type="EMBL" id="OAA53521.1"/>
    </source>
</evidence>
<evidence type="ECO:0000256" key="6">
    <source>
        <dbReference type="SAM" id="MobiDB-lite"/>
    </source>
</evidence>
<sequence>MIQCDQCEDWFHGDCVSISKEEGEHVIHSYICPNCTVPGRFVTRFRKLCAQPGCRKPARLYAADGTTAAAAADASYFCGGAHRDQWWDALLARIDRGRGGGGVVGAVDKLAVDQLTPAQLLAVLAHSDQPGVAQMLLHGLVEDSSVDRDALLTDEERATTQASAAERYHLAEQVAMCKQMLRLLDMAKTRSQEAVRAGALERDCCGYDARLQHVGVQPHFARFLASPEGAAIFAGGDAVALGAPRFDETGEPLGGPTIGDGDGDGNGDKGGNNGDDKNNEATDQSTTAGMCRKRKCKAHAGWFATLARDVRMQMQECARQAGALRDNETRIRRAAVQRAFVARHTAAEVRYVGDSDNSLSSLAGESSNNVSSAEDDDDDDMVDMVDDESTSEPEEKEADGADDGHRRRHRRNQYGRSRSTTASPARANPLGKYGAQQRQTNGTVRNGTRGVGSEHSVAFRADGGDRKKKREKGEERADAKYPMLIF</sequence>
<name>A0A167LUH4_9HYPO</name>
<dbReference type="AlphaFoldDB" id="A0A167LUH4"/>
<protein>
    <submittedName>
        <fullName evidence="8">Phd transcription factor</fullName>
    </submittedName>
</protein>
<dbReference type="Gene3D" id="3.30.40.10">
    <property type="entry name" value="Zinc/RING finger domain, C3HC4 (zinc finger)"/>
    <property type="match status" value="1"/>
</dbReference>
<feature type="compositionally biased region" description="Polar residues" evidence="6">
    <location>
        <begin position="356"/>
        <end position="372"/>
    </location>
</feature>
<dbReference type="SMART" id="SM00249">
    <property type="entry name" value="PHD"/>
    <property type="match status" value="1"/>
</dbReference>
<keyword evidence="5" id="KW-0539">Nucleus</keyword>
<evidence type="ECO:0000256" key="4">
    <source>
        <dbReference type="ARBA" id="ARBA00022833"/>
    </source>
</evidence>
<dbReference type="Pfam" id="PF00628">
    <property type="entry name" value="PHD"/>
    <property type="match status" value="1"/>
</dbReference>
<dbReference type="GO" id="GO:0048188">
    <property type="term" value="C:Set1C/COMPASS complex"/>
    <property type="evidence" value="ECO:0007669"/>
    <property type="project" value="InterPro"/>
</dbReference>
<evidence type="ECO:0000256" key="1">
    <source>
        <dbReference type="ARBA" id="ARBA00004123"/>
    </source>
</evidence>
<dbReference type="InterPro" id="IPR001965">
    <property type="entry name" value="Znf_PHD"/>
</dbReference>
<dbReference type="STRING" id="1081102.A0A167LUH4"/>
<dbReference type="OrthoDB" id="436852at2759"/>
<feature type="region of interest" description="Disordered" evidence="6">
    <location>
        <begin position="356"/>
        <end position="486"/>
    </location>
</feature>
<keyword evidence="3" id="KW-0863">Zinc-finger</keyword>
<dbReference type="EMBL" id="AZHD01000029">
    <property type="protein sequence ID" value="OAA53521.1"/>
    <property type="molecule type" value="Genomic_DNA"/>
</dbReference>
<organism evidence="8 9">
    <name type="scientific">Niveomyces insectorum RCEF 264</name>
    <dbReference type="NCBI Taxonomy" id="1081102"/>
    <lineage>
        <taxon>Eukaryota</taxon>
        <taxon>Fungi</taxon>
        <taxon>Dikarya</taxon>
        <taxon>Ascomycota</taxon>
        <taxon>Pezizomycotina</taxon>
        <taxon>Sordariomycetes</taxon>
        <taxon>Hypocreomycetidae</taxon>
        <taxon>Hypocreales</taxon>
        <taxon>Cordycipitaceae</taxon>
        <taxon>Niveomyces</taxon>
    </lineage>
</organism>
<dbReference type="Proteomes" id="UP000076874">
    <property type="component" value="Unassembled WGS sequence"/>
</dbReference>
<keyword evidence="4" id="KW-0862">Zinc</keyword>
<dbReference type="PANTHER" id="PTHR46174">
    <property type="entry name" value="CXXC-TYPE ZINC FINGER PROTEIN 1"/>
    <property type="match status" value="1"/>
</dbReference>
<feature type="compositionally biased region" description="Acidic residues" evidence="6">
    <location>
        <begin position="373"/>
        <end position="397"/>
    </location>
</feature>
<feature type="region of interest" description="Disordered" evidence="6">
    <location>
        <begin position="244"/>
        <end position="290"/>
    </location>
</feature>
<feature type="compositionally biased region" description="Polar residues" evidence="6">
    <location>
        <begin position="414"/>
        <end position="423"/>
    </location>
</feature>
<dbReference type="PANTHER" id="PTHR46174:SF1">
    <property type="entry name" value="CXXC-TYPE ZINC FINGER PROTEIN 1"/>
    <property type="match status" value="1"/>
</dbReference>
<comment type="subcellular location">
    <subcellularLocation>
        <location evidence="1">Nucleus</location>
    </subcellularLocation>
</comment>
<accession>A0A167LUH4</accession>
<dbReference type="InterPro" id="IPR037869">
    <property type="entry name" value="Spp1/CFP1"/>
</dbReference>
<dbReference type="InterPro" id="IPR011011">
    <property type="entry name" value="Znf_FYVE_PHD"/>
</dbReference>
<evidence type="ECO:0000256" key="2">
    <source>
        <dbReference type="ARBA" id="ARBA00022723"/>
    </source>
</evidence>
<keyword evidence="9" id="KW-1185">Reference proteome</keyword>
<dbReference type="InterPro" id="IPR019787">
    <property type="entry name" value="Znf_PHD-finger"/>
</dbReference>
<dbReference type="GO" id="GO:0008270">
    <property type="term" value="F:zinc ion binding"/>
    <property type="evidence" value="ECO:0007669"/>
    <property type="project" value="UniProtKB-KW"/>
</dbReference>
<evidence type="ECO:0000256" key="3">
    <source>
        <dbReference type="ARBA" id="ARBA00022771"/>
    </source>
</evidence>
<comment type="caution">
    <text evidence="8">The sequence shown here is derived from an EMBL/GenBank/DDBJ whole genome shotgun (WGS) entry which is preliminary data.</text>
</comment>
<keyword evidence="2" id="KW-0479">Metal-binding</keyword>
<dbReference type="InterPro" id="IPR013083">
    <property type="entry name" value="Znf_RING/FYVE/PHD"/>
</dbReference>
<dbReference type="GO" id="GO:0045893">
    <property type="term" value="P:positive regulation of DNA-templated transcription"/>
    <property type="evidence" value="ECO:0007669"/>
    <property type="project" value="TreeGrafter"/>
</dbReference>
<evidence type="ECO:0000313" key="9">
    <source>
        <dbReference type="Proteomes" id="UP000076874"/>
    </source>
</evidence>
<evidence type="ECO:0000259" key="7">
    <source>
        <dbReference type="SMART" id="SM00249"/>
    </source>
</evidence>